<name>A0A6C0EV52_9ZZZZ</name>
<protein>
    <recommendedName>
        <fullName evidence="2">ERCC4 domain-containing protein</fullName>
    </recommendedName>
</protein>
<dbReference type="GO" id="GO:0031573">
    <property type="term" value="P:mitotic intra-S DNA damage checkpoint signaling"/>
    <property type="evidence" value="ECO:0007669"/>
    <property type="project" value="TreeGrafter"/>
</dbReference>
<dbReference type="InterPro" id="IPR033309">
    <property type="entry name" value="Mus81"/>
</dbReference>
<dbReference type="GO" id="GO:0006308">
    <property type="term" value="P:DNA catabolic process"/>
    <property type="evidence" value="ECO:0007669"/>
    <property type="project" value="InterPro"/>
</dbReference>
<dbReference type="PANTHER" id="PTHR13451">
    <property type="entry name" value="CLASS II CROSSOVER JUNCTION ENDONUCLEASE MUS81"/>
    <property type="match status" value="1"/>
</dbReference>
<dbReference type="Gene3D" id="3.40.50.10130">
    <property type="match status" value="1"/>
</dbReference>
<dbReference type="GO" id="GO:0003677">
    <property type="term" value="F:DNA binding"/>
    <property type="evidence" value="ECO:0007669"/>
    <property type="project" value="InterPro"/>
</dbReference>
<organism evidence="3">
    <name type="scientific">viral metagenome</name>
    <dbReference type="NCBI Taxonomy" id="1070528"/>
    <lineage>
        <taxon>unclassified sequences</taxon>
        <taxon>metagenomes</taxon>
        <taxon>organismal metagenomes</taxon>
    </lineage>
</organism>
<keyword evidence="1" id="KW-0378">Hydrolase</keyword>
<dbReference type="AlphaFoldDB" id="A0A6C0EV52"/>
<dbReference type="Pfam" id="PF02732">
    <property type="entry name" value="ERCC4"/>
    <property type="match status" value="1"/>
</dbReference>
<evidence type="ECO:0000256" key="1">
    <source>
        <dbReference type="ARBA" id="ARBA00022801"/>
    </source>
</evidence>
<accession>A0A6C0EV52</accession>
<dbReference type="InterPro" id="IPR006166">
    <property type="entry name" value="ERCC4_domain"/>
</dbReference>
<dbReference type="GO" id="GO:0048257">
    <property type="term" value="F:3'-flap endonuclease activity"/>
    <property type="evidence" value="ECO:0007669"/>
    <property type="project" value="TreeGrafter"/>
</dbReference>
<sequence length="282" mass="32218">MIIKIDVREHELIKLCKYYLEISPSYKDISIEVEALPLGDAIITDGSNERVIIERKSLRDLTASIKDGRYEEQSYRLNGINHHNHNIIYLIEGDMNRPNVFKDKMDKSTLYSAMFSLNYYKGFSVLRSIAIDETAMIICNMAYKIKKSDADNKQACYSNKPIITEKIVKECDSIVSDITALNTPIVEVDADKETDNYCSVVKKVKKENITPDNIGEILLSQIPGISNVSAKAIMIQFKTFPNLILKINEDDTCLKNITYVNEKNQTRKISKLIISNMIKYLK</sequence>
<dbReference type="EMBL" id="MN738945">
    <property type="protein sequence ID" value="QHT32571.1"/>
    <property type="molecule type" value="Genomic_DNA"/>
</dbReference>
<dbReference type="InterPro" id="IPR011335">
    <property type="entry name" value="Restrct_endonuc-II-like"/>
</dbReference>
<dbReference type="GO" id="GO:0000712">
    <property type="term" value="P:resolution of meiotic recombination intermediates"/>
    <property type="evidence" value="ECO:0007669"/>
    <property type="project" value="TreeGrafter"/>
</dbReference>
<evidence type="ECO:0000259" key="2">
    <source>
        <dbReference type="SMART" id="SM00891"/>
    </source>
</evidence>
<feature type="domain" description="ERCC4" evidence="2">
    <location>
        <begin position="2"/>
        <end position="95"/>
    </location>
</feature>
<dbReference type="PANTHER" id="PTHR13451:SF0">
    <property type="entry name" value="CROSSOVER JUNCTION ENDONUCLEASE MUS81"/>
    <property type="match status" value="1"/>
</dbReference>
<evidence type="ECO:0000313" key="3">
    <source>
        <dbReference type="EMBL" id="QHT32571.1"/>
    </source>
</evidence>
<dbReference type="GO" id="GO:0008821">
    <property type="term" value="F:crossover junction DNA endonuclease activity"/>
    <property type="evidence" value="ECO:0007669"/>
    <property type="project" value="InterPro"/>
</dbReference>
<dbReference type="GO" id="GO:0005634">
    <property type="term" value="C:nucleus"/>
    <property type="evidence" value="ECO:0007669"/>
    <property type="project" value="TreeGrafter"/>
</dbReference>
<proteinExistence type="predicted"/>
<reference evidence="3" key="1">
    <citation type="journal article" date="2020" name="Nature">
        <title>Giant virus diversity and host interactions through global metagenomics.</title>
        <authorList>
            <person name="Schulz F."/>
            <person name="Roux S."/>
            <person name="Paez-Espino D."/>
            <person name="Jungbluth S."/>
            <person name="Walsh D.A."/>
            <person name="Denef V.J."/>
            <person name="McMahon K.D."/>
            <person name="Konstantinidis K.T."/>
            <person name="Eloe-Fadrosh E.A."/>
            <person name="Kyrpides N.C."/>
            <person name="Woyke T."/>
        </authorList>
    </citation>
    <scope>NUCLEOTIDE SEQUENCE</scope>
    <source>
        <strain evidence="3">GVMAG-M-3300009161-30</strain>
    </source>
</reference>
<dbReference type="SMART" id="SM00891">
    <property type="entry name" value="ERCC4"/>
    <property type="match status" value="1"/>
</dbReference>
<dbReference type="GO" id="GO:0048476">
    <property type="term" value="C:Holliday junction resolvase complex"/>
    <property type="evidence" value="ECO:0007669"/>
    <property type="project" value="TreeGrafter"/>
</dbReference>
<dbReference type="GO" id="GO:0000727">
    <property type="term" value="P:double-strand break repair via break-induced replication"/>
    <property type="evidence" value="ECO:0007669"/>
    <property type="project" value="TreeGrafter"/>
</dbReference>
<dbReference type="SUPFAM" id="SSF52980">
    <property type="entry name" value="Restriction endonuclease-like"/>
    <property type="match status" value="1"/>
</dbReference>